<dbReference type="InterPro" id="IPR004675">
    <property type="entry name" value="AhpD_core"/>
</dbReference>
<gene>
    <name evidence="2" type="primary">mip</name>
    <name evidence="2" type="ORF">AQPW35_27650</name>
</gene>
<dbReference type="InterPro" id="IPR003779">
    <property type="entry name" value="CMD-like"/>
</dbReference>
<dbReference type="Gene3D" id="1.20.1290.10">
    <property type="entry name" value="AhpD-like"/>
    <property type="match status" value="1"/>
</dbReference>
<evidence type="ECO:0000259" key="1">
    <source>
        <dbReference type="Pfam" id="PF02627"/>
    </source>
</evidence>
<feature type="domain" description="Carboxymuconolactone decarboxylase-like" evidence="1">
    <location>
        <begin position="51"/>
        <end position="120"/>
    </location>
</feature>
<dbReference type="RefSeq" id="WP_137733412.1">
    <property type="nucleotide sequence ID" value="NZ_BJCL01000006.1"/>
</dbReference>
<dbReference type="NCBIfam" id="TIGR00778">
    <property type="entry name" value="ahpD_dom"/>
    <property type="match status" value="1"/>
</dbReference>
<sequence>MNRVPLVDRNATTADRKALLDAIHGAFGATPNMFRAVANSSAALKSMWSSFGALGAGVIAPKLGEQIAVAVADRNACEYCLAAHTALGRKAGASAEEMQHAQAGESADAKMQAALRFALKLVNGRGQVGDADVQALRTVGFGDEEIVEILAHVALNLFTNYVNVAFAVPVDFPAVKLRRAA</sequence>
<dbReference type="OrthoDB" id="3667834at2"/>
<protein>
    <submittedName>
        <fullName evidence="2">Alkyl hydroperoxide reductase AhpD</fullName>
    </submittedName>
</protein>
<keyword evidence="3" id="KW-1185">Reference proteome</keyword>
<evidence type="ECO:0000313" key="2">
    <source>
        <dbReference type="EMBL" id="GCL63684.1"/>
    </source>
</evidence>
<dbReference type="InterPro" id="IPR029032">
    <property type="entry name" value="AhpD-like"/>
</dbReference>
<comment type="caution">
    <text evidence="2">The sequence shown here is derived from an EMBL/GenBank/DDBJ whole genome shotgun (WGS) entry which is preliminary data.</text>
</comment>
<organism evidence="2 3">
    <name type="scientific">Pseudaquabacterium pictum</name>
    <dbReference type="NCBI Taxonomy" id="2315236"/>
    <lineage>
        <taxon>Bacteria</taxon>
        <taxon>Pseudomonadati</taxon>
        <taxon>Pseudomonadota</taxon>
        <taxon>Betaproteobacteria</taxon>
        <taxon>Burkholderiales</taxon>
        <taxon>Sphaerotilaceae</taxon>
        <taxon>Pseudaquabacterium</taxon>
    </lineage>
</organism>
<dbReference type="GO" id="GO:0051920">
    <property type="term" value="F:peroxiredoxin activity"/>
    <property type="evidence" value="ECO:0007669"/>
    <property type="project" value="InterPro"/>
</dbReference>
<dbReference type="SUPFAM" id="SSF69118">
    <property type="entry name" value="AhpD-like"/>
    <property type="match status" value="1"/>
</dbReference>
<dbReference type="AlphaFoldDB" id="A0A480AQ57"/>
<reference evidence="3" key="1">
    <citation type="submission" date="2019-03" db="EMBL/GenBank/DDBJ databases">
        <title>Aquabacterium pictum sp.nov., the first bacteriochlorophyll a-containing freshwater bacterium in the genus Aquabacterium of the class Betaproteobacteria.</title>
        <authorList>
            <person name="Hirose S."/>
            <person name="Tank M."/>
            <person name="Hara E."/>
            <person name="Tamaki H."/>
            <person name="Takaichi S."/>
            <person name="Haruta S."/>
            <person name="Hanada S."/>
        </authorList>
    </citation>
    <scope>NUCLEOTIDE SEQUENCE [LARGE SCALE GENOMIC DNA]</scope>
    <source>
        <strain evidence="3">W35</strain>
    </source>
</reference>
<accession>A0A480AQ57</accession>
<name>A0A480AQ57_9BURK</name>
<dbReference type="PANTHER" id="PTHR35446">
    <property type="entry name" value="SI:CH211-175M2.5"/>
    <property type="match status" value="1"/>
</dbReference>
<dbReference type="EMBL" id="BJCL01000006">
    <property type="protein sequence ID" value="GCL63684.1"/>
    <property type="molecule type" value="Genomic_DNA"/>
</dbReference>
<dbReference type="PANTHER" id="PTHR35446:SF3">
    <property type="entry name" value="CMD DOMAIN-CONTAINING PROTEIN"/>
    <property type="match status" value="1"/>
</dbReference>
<proteinExistence type="predicted"/>
<dbReference type="Proteomes" id="UP000301751">
    <property type="component" value="Unassembled WGS sequence"/>
</dbReference>
<dbReference type="Pfam" id="PF02627">
    <property type="entry name" value="CMD"/>
    <property type="match status" value="1"/>
</dbReference>
<evidence type="ECO:0000313" key="3">
    <source>
        <dbReference type="Proteomes" id="UP000301751"/>
    </source>
</evidence>